<dbReference type="PANTHER" id="PTHR21310">
    <property type="entry name" value="AMINOGLYCOSIDE PHOSPHOTRANSFERASE-RELATED-RELATED"/>
    <property type="match status" value="1"/>
</dbReference>
<dbReference type="OrthoDB" id="10003767at2759"/>
<sequence>MAASKPLGELPSKRWTSFDGWDYNGMKERLQTALAKINKSALIHHAQRIKGQELTMSEPFSAGQYWICFEMVAEDKSIVIARVRLPRHPDTPATVSEEDVAYSIGCEVAAMEFVRLRLNAVSLPRVYAYEGMGSRQAGIVGAPYMLIEGYYGNTLQDVEFDICDLPFSTQEHIIAQWTTVQAELATLAYPQIGTICSVSETGDPIIGKLAVGELMKLGPFSRASDYFTALGDTATNNTATRLGGFVFLDIVETTDLFGRGVTEEFFPFNHMDLGTQNILVDERFNFVAIIDWEFAQTAPWQVIHYPMPFPLLSPTEDILRDSNHIAYSNMCRQDAAQKIYVQKFRDAERELEGKGRQLGGSFATTLDSPASRIYACFTNIGRLPAADEDLVHEMARLAFGLNPQEAEEYVRKVAQRHCLSTGAT</sequence>
<evidence type="ECO:0000313" key="1">
    <source>
        <dbReference type="EMBL" id="KKP00792.1"/>
    </source>
</evidence>
<dbReference type="OMA" id="WEFAQTA"/>
<protein>
    <recommendedName>
        <fullName evidence="3">Aminoglycoside phosphotransferase domain-containing protein</fullName>
    </recommendedName>
</protein>
<name>A0A0F9ZKJ6_TRIHA</name>
<proteinExistence type="predicted"/>
<evidence type="ECO:0008006" key="3">
    <source>
        <dbReference type="Google" id="ProtNLM"/>
    </source>
</evidence>
<dbReference type="PANTHER" id="PTHR21310:SF37">
    <property type="entry name" value="AMINOGLYCOSIDE PHOSPHOTRANSFERASE DOMAIN-CONTAINING PROTEIN"/>
    <property type="match status" value="1"/>
</dbReference>
<comment type="caution">
    <text evidence="1">The sequence shown here is derived from an EMBL/GenBank/DDBJ whole genome shotgun (WGS) entry which is preliminary data.</text>
</comment>
<gene>
    <name evidence="1" type="ORF">THAR02_07087</name>
</gene>
<reference evidence="2" key="1">
    <citation type="journal article" date="2015" name="Genome Announc.">
        <title>Draft whole-genome sequence of the biocontrol agent Trichoderma harzianum T6776.</title>
        <authorList>
            <person name="Baroncelli R."/>
            <person name="Piaggeschi G."/>
            <person name="Fiorini L."/>
            <person name="Bertolini E."/>
            <person name="Zapparata A."/>
            <person name="Pe M.E."/>
            <person name="Sarrocco S."/>
            <person name="Vannacci G."/>
        </authorList>
    </citation>
    <scope>NUCLEOTIDE SEQUENCE [LARGE SCALE GENOMIC DNA]</scope>
    <source>
        <strain evidence="2">T6776</strain>
    </source>
</reference>
<evidence type="ECO:0000313" key="2">
    <source>
        <dbReference type="Proteomes" id="UP000034112"/>
    </source>
</evidence>
<dbReference type="InterPro" id="IPR011009">
    <property type="entry name" value="Kinase-like_dom_sf"/>
</dbReference>
<dbReference type="Proteomes" id="UP000034112">
    <property type="component" value="Unassembled WGS sequence"/>
</dbReference>
<accession>A0A0F9ZKJ6</accession>
<organism evidence="1 2">
    <name type="scientific">Trichoderma harzianum</name>
    <name type="common">Hypocrea lixii</name>
    <dbReference type="NCBI Taxonomy" id="5544"/>
    <lineage>
        <taxon>Eukaryota</taxon>
        <taxon>Fungi</taxon>
        <taxon>Dikarya</taxon>
        <taxon>Ascomycota</taxon>
        <taxon>Pezizomycotina</taxon>
        <taxon>Sordariomycetes</taxon>
        <taxon>Hypocreomycetidae</taxon>
        <taxon>Hypocreales</taxon>
        <taxon>Hypocreaceae</taxon>
        <taxon>Trichoderma</taxon>
    </lineage>
</organism>
<dbReference type="InterPro" id="IPR051678">
    <property type="entry name" value="AGP_Transferase"/>
</dbReference>
<dbReference type="AlphaFoldDB" id="A0A0F9ZKJ6"/>
<dbReference type="EMBL" id="JOKZ01000229">
    <property type="protein sequence ID" value="KKP00792.1"/>
    <property type="molecule type" value="Genomic_DNA"/>
</dbReference>
<dbReference type="SUPFAM" id="SSF56112">
    <property type="entry name" value="Protein kinase-like (PK-like)"/>
    <property type="match status" value="1"/>
</dbReference>